<comment type="similarity">
    <text evidence="1">Belongs to the HipA Ser/Thr kinase family.</text>
</comment>
<dbReference type="Proteomes" id="UP000199413">
    <property type="component" value="Unassembled WGS sequence"/>
</dbReference>
<dbReference type="Pfam" id="PF07804">
    <property type="entry name" value="HipA_C"/>
    <property type="match status" value="1"/>
</dbReference>
<dbReference type="InterPro" id="IPR017508">
    <property type="entry name" value="HipA_N1"/>
</dbReference>
<evidence type="ECO:0000313" key="7">
    <source>
        <dbReference type="Proteomes" id="UP000199413"/>
    </source>
</evidence>
<evidence type="ECO:0000313" key="6">
    <source>
        <dbReference type="EMBL" id="SCL37851.1"/>
    </source>
</evidence>
<dbReference type="CDD" id="cd17808">
    <property type="entry name" value="HipA_Ec_like"/>
    <property type="match status" value="1"/>
</dbReference>
<sequence length="435" mass="48357">MMGESDDKRLVVLHDGRRVGVVSQARDGRLSLVYDDDWRRFPHAAPLSLSLPLTARIHDDSAVRAYLWGLLPDSERVLERWARDYQVSARNPFALLQHVGEDCAGAAQFVAPDRVDMMLTGEGGVEWISDDEIAERLRVLRRDPASWHLARTGQFSLAGAQAKTALHRDTASGRWGDPWGSTPTTHIIKPAIAGFDEHDLNEHLCLQAARHAALTVASSQVVAFGRERAIVIERYDRLQAAGGETLRIHQEDMCQALGLLPTQKYQSEGGPTPEQIVELLRREVQPRGRSEIEIGRFIDALAFNWLVGGTDAHAKNYSILLAGGQVRLAPLYDIASVLPYDDMYLPKLRLAMRIGGEYRIERINGRHWRRFAADNGLDPESTIERIDQLAARVPPSFAAAAADESVRQLKSSLPTLLTARVSALVEHCRRALVQG</sequence>
<dbReference type="GO" id="GO:0004674">
    <property type="term" value="F:protein serine/threonine kinase activity"/>
    <property type="evidence" value="ECO:0007669"/>
    <property type="project" value="TreeGrafter"/>
</dbReference>
<dbReference type="PANTHER" id="PTHR37419:SF1">
    <property type="entry name" value="SERINE_THREONINE-PROTEIN KINASE TOXIN HIPA"/>
    <property type="match status" value="1"/>
</dbReference>
<dbReference type="InterPro" id="IPR012893">
    <property type="entry name" value="HipA-like_C"/>
</dbReference>
<reference evidence="7" key="1">
    <citation type="submission" date="2016-06" db="EMBL/GenBank/DDBJ databases">
        <authorList>
            <person name="Varghese N."/>
            <person name="Submissions Spin"/>
        </authorList>
    </citation>
    <scope>NUCLEOTIDE SEQUENCE [LARGE SCALE GENOMIC DNA]</scope>
    <source>
        <strain evidence="7">DSM 45431</strain>
    </source>
</reference>
<keyword evidence="7" id="KW-1185">Reference proteome</keyword>
<feature type="domain" description="HipA N-terminal subdomain 1" evidence="5">
    <location>
        <begin position="11"/>
        <end position="109"/>
    </location>
</feature>
<dbReference type="Pfam" id="PF13657">
    <property type="entry name" value="Couple_hipA"/>
    <property type="match status" value="1"/>
</dbReference>
<dbReference type="PANTHER" id="PTHR37419">
    <property type="entry name" value="SERINE/THREONINE-PROTEIN KINASE TOXIN HIPA"/>
    <property type="match status" value="1"/>
</dbReference>
<keyword evidence="3 6" id="KW-0418">Kinase</keyword>
<proteinExistence type="inferred from homology"/>
<evidence type="ECO:0000259" key="5">
    <source>
        <dbReference type="Pfam" id="PF13657"/>
    </source>
</evidence>
<feature type="domain" description="HipA-like C-terminal" evidence="4">
    <location>
        <begin position="155"/>
        <end position="394"/>
    </location>
</feature>
<evidence type="ECO:0000259" key="4">
    <source>
        <dbReference type="Pfam" id="PF07804"/>
    </source>
</evidence>
<dbReference type="STRING" id="568872.GA0070624_6012"/>
<dbReference type="Gene3D" id="1.10.1070.20">
    <property type="match status" value="1"/>
</dbReference>
<dbReference type="InterPro" id="IPR052028">
    <property type="entry name" value="HipA_Ser/Thr_kinase"/>
</dbReference>
<dbReference type="AlphaFoldDB" id="A0A1C6T7S9"/>
<evidence type="ECO:0000256" key="3">
    <source>
        <dbReference type="ARBA" id="ARBA00022777"/>
    </source>
</evidence>
<dbReference type="GO" id="GO:0005829">
    <property type="term" value="C:cytosol"/>
    <property type="evidence" value="ECO:0007669"/>
    <property type="project" value="TreeGrafter"/>
</dbReference>
<accession>A0A1C6T7S9</accession>
<name>A0A1C6T7S9_9ACTN</name>
<evidence type="ECO:0000256" key="2">
    <source>
        <dbReference type="ARBA" id="ARBA00022679"/>
    </source>
</evidence>
<gene>
    <name evidence="6" type="ORF">GA0070624_6012</name>
</gene>
<keyword evidence="2" id="KW-0808">Transferase</keyword>
<evidence type="ECO:0000256" key="1">
    <source>
        <dbReference type="ARBA" id="ARBA00010164"/>
    </source>
</evidence>
<protein>
    <submittedName>
        <fullName evidence="6">Serine/threonine-protein kinase HipA</fullName>
    </submittedName>
</protein>
<organism evidence="6 7">
    <name type="scientific">Micromonospora rhizosphaerae</name>
    <dbReference type="NCBI Taxonomy" id="568872"/>
    <lineage>
        <taxon>Bacteria</taxon>
        <taxon>Bacillati</taxon>
        <taxon>Actinomycetota</taxon>
        <taxon>Actinomycetes</taxon>
        <taxon>Micromonosporales</taxon>
        <taxon>Micromonosporaceae</taxon>
        <taxon>Micromonospora</taxon>
    </lineage>
</organism>
<dbReference type="NCBIfam" id="TIGR03071">
    <property type="entry name" value="couple_hipA"/>
    <property type="match status" value="1"/>
</dbReference>
<dbReference type="EMBL" id="FMHV01000002">
    <property type="protein sequence ID" value="SCL37851.1"/>
    <property type="molecule type" value="Genomic_DNA"/>
</dbReference>